<accession>A0ACB8TNX1</accession>
<keyword evidence="2" id="KW-1185">Reference proteome</keyword>
<evidence type="ECO:0000313" key="1">
    <source>
        <dbReference type="EMBL" id="KAI0083721.1"/>
    </source>
</evidence>
<dbReference type="Proteomes" id="UP001055072">
    <property type="component" value="Unassembled WGS sequence"/>
</dbReference>
<protein>
    <submittedName>
        <fullName evidence="1">Uncharacterized protein</fullName>
    </submittedName>
</protein>
<dbReference type="EMBL" id="MU274955">
    <property type="protein sequence ID" value="KAI0083721.1"/>
    <property type="molecule type" value="Genomic_DNA"/>
</dbReference>
<gene>
    <name evidence="1" type="ORF">BDY19DRAFT_998343</name>
</gene>
<evidence type="ECO:0000313" key="2">
    <source>
        <dbReference type="Proteomes" id="UP001055072"/>
    </source>
</evidence>
<proteinExistence type="predicted"/>
<reference evidence="1" key="1">
    <citation type="journal article" date="2021" name="Environ. Microbiol.">
        <title>Gene family expansions and transcriptome signatures uncover fungal adaptations to wood decay.</title>
        <authorList>
            <person name="Hage H."/>
            <person name="Miyauchi S."/>
            <person name="Viragh M."/>
            <person name="Drula E."/>
            <person name="Min B."/>
            <person name="Chaduli D."/>
            <person name="Navarro D."/>
            <person name="Favel A."/>
            <person name="Norest M."/>
            <person name="Lesage-Meessen L."/>
            <person name="Balint B."/>
            <person name="Merenyi Z."/>
            <person name="de Eugenio L."/>
            <person name="Morin E."/>
            <person name="Martinez A.T."/>
            <person name="Baldrian P."/>
            <person name="Stursova M."/>
            <person name="Martinez M.J."/>
            <person name="Novotny C."/>
            <person name="Magnuson J.K."/>
            <person name="Spatafora J.W."/>
            <person name="Maurice S."/>
            <person name="Pangilinan J."/>
            <person name="Andreopoulos W."/>
            <person name="LaButti K."/>
            <person name="Hundley H."/>
            <person name="Na H."/>
            <person name="Kuo A."/>
            <person name="Barry K."/>
            <person name="Lipzen A."/>
            <person name="Henrissat B."/>
            <person name="Riley R."/>
            <person name="Ahrendt S."/>
            <person name="Nagy L.G."/>
            <person name="Grigoriev I.V."/>
            <person name="Martin F."/>
            <person name="Rosso M.N."/>
        </authorList>
    </citation>
    <scope>NUCLEOTIDE SEQUENCE</scope>
    <source>
        <strain evidence="1">CBS 384.51</strain>
    </source>
</reference>
<name>A0ACB8TNX1_9APHY</name>
<sequence length="77" mass="8766">MAIMITVAVYGVKLFDSSPSLLLSIIISSMRVRCTKSAKSLREAEDPNGTAHIYLPRTYALPSLRWVTRYHHRFSIQ</sequence>
<comment type="caution">
    <text evidence="1">The sequence shown here is derived from an EMBL/GenBank/DDBJ whole genome shotgun (WGS) entry which is preliminary data.</text>
</comment>
<organism evidence="1 2">
    <name type="scientific">Irpex rosettiformis</name>
    <dbReference type="NCBI Taxonomy" id="378272"/>
    <lineage>
        <taxon>Eukaryota</taxon>
        <taxon>Fungi</taxon>
        <taxon>Dikarya</taxon>
        <taxon>Basidiomycota</taxon>
        <taxon>Agaricomycotina</taxon>
        <taxon>Agaricomycetes</taxon>
        <taxon>Polyporales</taxon>
        <taxon>Irpicaceae</taxon>
        <taxon>Irpex</taxon>
    </lineage>
</organism>